<dbReference type="Pfam" id="PF11009">
    <property type="entry name" value="BrxC"/>
    <property type="match status" value="1"/>
</dbReference>
<keyword evidence="2" id="KW-1185">Reference proteome</keyword>
<dbReference type="NCBIfam" id="TIGR04019">
    <property type="entry name" value="B_thiol_YtxJ"/>
    <property type="match status" value="1"/>
</dbReference>
<dbReference type="SUPFAM" id="SSF52833">
    <property type="entry name" value="Thioredoxin-like"/>
    <property type="match status" value="1"/>
</dbReference>
<proteinExistence type="predicted"/>
<dbReference type="EMBL" id="BMHP01000002">
    <property type="protein sequence ID" value="GGD65324.1"/>
    <property type="molecule type" value="Genomic_DNA"/>
</dbReference>
<dbReference type="AlphaFoldDB" id="A0A916YX31"/>
<organism evidence="1 2">
    <name type="scientific">Paenibacillus nasutitermitis</name>
    <dbReference type="NCBI Taxonomy" id="1652958"/>
    <lineage>
        <taxon>Bacteria</taxon>
        <taxon>Bacillati</taxon>
        <taxon>Bacillota</taxon>
        <taxon>Bacilli</taxon>
        <taxon>Bacillales</taxon>
        <taxon>Paenibacillaceae</taxon>
        <taxon>Paenibacillus</taxon>
    </lineage>
</organism>
<reference evidence="1" key="1">
    <citation type="journal article" date="2014" name="Int. J. Syst. Evol. Microbiol.">
        <title>Complete genome sequence of Corynebacterium casei LMG S-19264T (=DSM 44701T), isolated from a smear-ripened cheese.</title>
        <authorList>
            <consortium name="US DOE Joint Genome Institute (JGI-PGF)"/>
            <person name="Walter F."/>
            <person name="Albersmeier A."/>
            <person name="Kalinowski J."/>
            <person name="Ruckert C."/>
        </authorList>
    </citation>
    <scope>NUCLEOTIDE SEQUENCE</scope>
    <source>
        <strain evidence="1">CGMCC 1.15178</strain>
    </source>
</reference>
<name>A0A916YX31_9BACL</name>
<comment type="caution">
    <text evidence="1">The sequence shown here is derived from an EMBL/GenBank/DDBJ whole genome shotgun (WGS) entry which is preliminary data.</text>
</comment>
<gene>
    <name evidence="1" type="ORF">GCM10010911_23890</name>
</gene>
<accession>A0A916YX31</accession>
<dbReference type="Proteomes" id="UP000612456">
    <property type="component" value="Unassembled WGS sequence"/>
</dbReference>
<evidence type="ECO:0008006" key="3">
    <source>
        <dbReference type="Google" id="ProtNLM"/>
    </source>
</evidence>
<reference evidence="1" key="2">
    <citation type="submission" date="2020-09" db="EMBL/GenBank/DDBJ databases">
        <authorList>
            <person name="Sun Q."/>
            <person name="Zhou Y."/>
        </authorList>
    </citation>
    <scope>NUCLEOTIDE SEQUENCE</scope>
    <source>
        <strain evidence="1">CGMCC 1.15178</strain>
    </source>
</reference>
<evidence type="ECO:0000313" key="2">
    <source>
        <dbReference type="Proteomes" id="UP000612456"/>
    </source>
</evidence>
<protein>
    <recommendedName>
        <fullName evidence="3">Bacillithiol system redox-active protein YtxJ</fullName>
    </recommendedName>
</protein>
<sequence length="118" mass="12853">MKHPMPLVTIKQWEEALTGSAGLPVLVFKHSSLCSVSSGAYDELAAWLEDAVTLSLSCFVVDVVEYSAVSQAIAASVGIRHESPQTLFIENGIVTWHASHWSITYSALEDHLGNHCEK</sequence>
<dbReference type="Gene3D" id="3.40.30.10">
    <property type="entry name" value="Glutaredoxin"/>
    <property type="match status" value="1"/>
</dbReference>
<dbReference type="RefSeq" id="WP_188992194.1">
    <property type="nucleotide sequence ID" value="NZ_BMHP01000002.1"/>
</dbReference>
<dbReference type="InterPro" id="IPR022551">
    <property type="entry name" value="BrxC"/>
</dbReference>
<evidence type="ECO:0000313" key="1">
    <source>
        <dbReference type="EMBL" id="GGD65324.1"/>
    </source>
</evidence>
<dbReference type="InterPro" id="IPR036249">
    <property type="entry name" value="Thioredoxin-like_sf"/>
</dbReference>